<gene>
    <name evidence="4" type="primary">LOC106477681</name>
</gene>
<dbReference type="GeneID" id="106477681"/>
<evidence type="ECO:0000313" key="3">
    <source>
        <dbReference type="Proteomes" id="UP000694941"/>
    </source>
</evidence>
<dbReference type="InterPro" id="IPR029063">
    <property type="entry name" value="SAM-dependent_MTases_sf"/>
</dbReference>
<dbReference type="CDD" id="cd02440">
    <property type="entry name" value="AdoMet_MTases"/>
    <property type="match status" value="1"/>
</dbReference>
<dbReference type="Gene3D" id="3.40.50.150">
    <property type="entry name" value="Vaccinia Virus protein VP39"/>
    <property type="match status" value="1"/>
</dbReference>
<feature type="compositionally biased region" description="Basic and acidic residues" evidence="1">
    <location>
        <begin position="1"/>
        <end position="32"/>
    </location>
</feature>
<evidence type="ECO:0000256" key="1">
    <source>
        <dbReference type="SAM" id="MobiDB-lite"/>
    </source>
</evidence>
<dbReference type="Pfam" id="PF08241">
    <property type="entry name" value="Methyltransf_11"/>
    <property type="match status" value="1"/>
</dbReference>
<dbReference type="PANTHER" id="PTHR43591:SF110">
    <property type="entry name" value="RHODANESE DOMAIN-CONTAINING PROTEIN"/>
    <property type="match status" value="1"/>
</dbReference>
<reference evidence="4" key="1">
    <citation type="submission" date="2025-08" db="UniProtKB">
        <authorList>
            <consortium name="RefSeq"/>
        </authorList>
    </citation>
    <scope>IDENTIFICATION</scope>
    <source>
        <tissue evidence="4">Muscle</tissue>
    </source>
</reference>
<sequence>MSSNDSKLHTCGEKPDEHCPGFQRGDHSDHADTHHHHDHYHGDHDDDKEFYWLYEITHKGTMTPEDSCKIYDQHADDYEKLINGNYCQHLNFVVNDMMEIMKDKNGRILDVGAGTGANGKLLKQHGYNNIDALDGSKEMLKIAKTKNVYDNLIHLILKGGVRIPNVENDSYSAAVMSGVFCPNHCDSTIFPELIRVVKPGGYICWDVNVGEEIDKEKFNSDVEKLCKEGKWKKHKEKVHEGYCGEEKATTIVTIMEVL</sequence>
<feature type="domain" description="Methyltransferase type 11" evidence="2">
    <location>
        <begin position="109"/>
        <end position="204"/>
    </location>
</feature>
<dbReference type="InterPro" id="IPR013216">
    <property type="entry name" value="Methyltransf_11"/>
</dbReference>
<name>A0ABM1C3U1_LIMPO</name>
<dbReference type="RefSeq" id="XP_013793675.1">
    <property type="nucleotide sequence ID" value="XM_013938221.2"/>
</dbReference>
<keyword evidence="3" id="KW-1185">Reference proteome</keyword>
<dbReference type="Proteomes" id="UP000694941">
    <property type="component" value="Unplaced"/>
</dbReference>
<evidence type="ECO:0000313" key="4">
    <source>
        <dbReference type="RefSeq" id="XP_013793675.1"/>
    </source>
</evidence>
<organism evidence="3 4">
    <name type="scientific">Limulus polyphemus</name>
    <name type="common">Atlantic horseshoe crab</name>
    <dbReference type="NCBI Taxonomy" id="6850"/>
    <lineage>
        <taxon>Eukaryota</taxon>
        <taxon>Metazoa</taxon>
        <taxon>Ecdysozoa</taxon>
        <taxon>Arthropoda</taxon>
        <taxon>Chelicerata</taxon>
        <taxon>Merostomata</taxon>
        <taxon>Xiphosura</taxon>
        <taxon>Limulidae</taxon>
        <taxon>Limulus</taxon>
    </lineage>
</organism>
<proteinExistence type="predicted"/>
<protein>
    <submittedName>
        <fullName evidence="4">Uncharacterized protein LOC106477681</fullName>
    </submittedName>
</protein>
<accession>A0ABM1C3U1</accession>
<dbReference type="PANTHER" id="PTHR43591">
    <property type="entry name" value="METHYLTRANSFERASE"/>
    <property type="match status" value="1"/>
</dbReference>
<dbReference type="SUPFAM" id="SSF53335">
    <property type="entry name" value="S-adenosyl-L-methionine-dependent methyltransferases"/>
    <property type="match status" value="1"/>
</dbReference>
<feature type="region of interest" description="Disordered" evidence="1">
    <location>
        <begin position="1"/>
        <end position="44"/>
    </location>
</feature>
<evidence type="ECO:0000259" key="2">
    <source>
        <dbReference type="Pfam" id="PF08241"/>
    </source>
</evidence>